<name>A0ABQ1PH10_9MICC</name>
<gene>
    <name evidence="2" type="ORF">GCM10011512_25140</name>
</gene>
<dbReference type="Proteomes" id="UP000597761">
    <property type="component" value="Unassembled WGS sequence"/>
</dbReference>
<accession>A0ABQ1PH10</accession>
<evidence type="ECO:0008006" key="4">
    <source>
        <dbReference type="Google" id="ProtNLM"/>
    </source>
</evidence>
<keyword evidence="3" id="KW-1185">Reference proteome</keyword>
<evidence type="ECO:0000313" key="3">
    <source>
        <dbReference type="Proteomes" id="UP000597761"/>
    </source>
</evidence>
<organism evidence="2 3">
    <name type="scientific">Tersicoccus solisilvae</name>
    <dbReference type="NCBI Taxonomy" id="1882339"/>
    <lineage>
        <taxon>Bacteria</taxon>
        <taxon>Bacillati</taxon>
        <taxon>Actinomycetota</taxon>
        <taxon>Actinomycetes</taxon>
        <taxon>Micrococcales</taxon>
        <taxon>Micrococcaceae</taxon>
        <taxon>Tersicoccus</taxon>
    </lineage>
</organism>
<reference evidence="3" key="1">
    <citation type="journal article" date="2019" name="Int. J. Syst. Evol. Microbiol.">
        <title>The Global Catalogue of Microorganisms (GCM) 10K type strain sequencing project: providing services to taxonomists for standard genome sequencing and annotation.</title>
        <authorList>
            <consortium name="The Broad Institute Genomics Platform"/>
            <consortium name="The Broad Institute Genome Sequencing Center for Infectious Disease"/>
            <person name="Wu L."/>
            <person name="Ma J."/>
        </authorList>
    </citation>
    <scope>NUCLEOTIDE SEQUENCE [LARGE SCALE GENOMIC DNA]</scope>
    <source>
        <strain evidence="3">CGMCC 1.15480</strain>
    </source>
</reference>
<comment type="caution">
    <text evidence="2">The sequence shown here is derived from an EMBL/GenBank/DDBJ whole genome shotgun (WGS) entry which is preliminary data.</text>
</comment>
<dbReference type="Pfam" id="PF20117">
    <property type="entry name" value="DUF6507"/>
    <property type="match status" value="1"/>
</dbReference>
<feature type="compositionally biased region" description="Polar residues" evidence="1">
    <location>
        <begin position="114"/>
        <end position="125"/>
    </location>
</feature>
<sequence length="125" mass="12620">MSFDVSTSAVVGVLNEVNGVYTTYEKLVTGFGEAVSALATATKAEPIGTALQGASEKAFSPDITNVVGRTGTALSAVNQVVTILTDADSTMSQTAREQAASAQQAKADDAPGATTGSGHTPRNAR</sequence>
<proteinExistence type="predicted"/>
<evidence type="ECO:0000313" key="2">
    <source>
        <dbReference type="EMBL" id="GGC97107.1"/>
    </source>
</evidence>
<dbReference type="InterPro" id="IPR045436">
    <property type="entry name" value="DUF6507"/>
</dbReference>
<evidence type="ECO:0000256" key="1">
    <source>
        <dbReference type="SAM" id="MobiDB-lite"/>
    </source>
</evidence>
<dbReference type="RefSeq" id="WP_188668776.1">
    <property type="nucleotide sequence ID" value="NZ_BMJI01000019.1"/>
</dbReference>
<dbReference type="EMBL" id="BMJI01000019">
    <property type="protein sequence ID" value="GGC97107.1"/>
    <property type="molecule type" value="Genomic_DNA"/>
</dbReference>
<feature type="compositionally biased region" description="Low complexity" evidence="1">
    <location>
        <begin position="93"/>
        <end position="105"/>
    </location>
</feature>
<feature type="region of interest" description="Disordered" evidence="1">
    <location>
        <begin position="89"/>
        <end position="125"/>
    </location>
</feature>
<protein>
    <recommendedName>
        <fullName evidence="4">ESX-1 secretion-associated protein</fullName>
    </recommendedName>
</protein>